<keyword evidence="10 11" id="KW-0368">Histidine biosynthesis</keyword>
<proteinExistence type="inferred from homology"/>
<dbReference type="InterPro" id="IPR008179">
    <property type="entry name" value="HisE"/>
</dbReference>
<evidence type="ECO:0000256" key="2">
    <source>
        <dbReference type="ARBA" id="ARBA00004496"/>
    </source>
</evidence>
<keyword evidence="7 11" id="KW-0547">Nucleotide-binding</keyword>
<dbReference type="HAMAP" id="MF_01020">
    <property type="entry name" value="HisE"/>
    <property type="match status" value="1"/>
</dbReference>
<evidence type="ECO:0000256" key="8">
    <source>
        <dbReference type="ARBA" id="ARBA00022801"/>
    </source>
</evidence>
<evidence type="ECO:0000256" key="4">
    <source>
        <dbReference type="ARBA" id="ARBA00009392"/>
    </source>
</evidence>
<sequence length="112" mass="12089">MSTTKISAEVLDELYSVILSRKGDDPSMSHTANLFSKGVSKIAQKVGEEAVETVIEGVSGSKKELAAESADLLYHLMVLWAERGLKPEDIWALLEGRKGVSGITEKASRPNS</sequence>
<dbReference type="RefSeq" id="WP_380248843.1">
    <property type="nucleotide sequence ID" value="NZ_JBHUII010000001.1"/>
</dbReference>
<dbReference type="GO" id="GO:0004636">
    <property type="term" value="F:phosphoribosyl-ATP diphosphatase activity"/>
    <property type="evidence" value="ECO:0007669"/>
    <property type="project" value="UniProtKB-EC"/>
</dbReference>
<evidence type="ECO:0000313" key="12">
    <source>
        <dbReference type="EMBL" id="MFD2204855.1"/>
    </source>
</evidence>
<keyword evidence="5 11" id="KW-0963">Cytoplasm</keyword>
<reference evidence="13" key="1">
    <citation type="journal article" date="2019" name="Int. J. Syst. Evol. Microbiol.">
        <title>The Global Catalogue of Microorganisms (GCM) 10K type strain sequencing project: providing services to taxonomists for standard genome sequencing and annotation.</title>
        <authorList>
            <consortium name="The Broad Institute Genomics Platform"/>
            <consortium name="The Broad Institute Genome Sequencing Center for Infectious Disease"/>
            <person name="Wu L."/>
            <person name="Ma J."/>
        </authorList>
    </citation>
    <scope>NUCLEOTIDE SEQUENCE [LARGE SCALE GENOMIC DNA]</scope>
    <source>
        <strain evidence="13">CGMCC 4.7192</strain>
    </source>
</reference>
<evidence type="ECO:0000256" key="1">
    <source>
        <dbReference type="ARBA" id="ARBA00001460"/>
    </source>
</evidence>
<dbReference type="EC" id="3.6.1.31" evidence="11"/>
<comment type="subcellular location">
    <subcellularLocation>
        <location evidence="2 11">Cytoplasm</location>
    </subcellularLocation>
</comment>
<name>A0ABW5BGP4_9PROT</name>
<evidence type="ECO:0000256" key="10">
    <source>
        <dbReference type="ARBA" id="ARBA00023102"/>
    </source>
</evidence>
<dbReference type="Proteomes" id="UP001597294">
    <property type="component" value="Unassembled WGS sequence"/>
</dbReference>
<evidence type="ECO:0000256" key="7">
    <source>
        <dbReference type="ARBA" id="ARBA00022741"/>
    </source>
</evidence>
<dbReference type="PANTHER" id="PTHR42945:SF9">
    <property type="entry name" value="HISTIDINE BIOSYNTHESIS BIFUNCTIONAL PROTEIN HISIE"/>
    <property type="match status" value="1"/>
</dbReference>
<comment type="similarity">
    <text evidence="4 11">Belongs to the PRA-PH family.</text>
</comment>
<dbReference type="InterPro" id="IPR021130">
    <property type="entry name" value="PRib-ATP_PPHydrolase-like"/>
</dbReference>
<protein>
    <recommendedName>
        <fullName evidence="11">Phosphoribosyl-ATP pyrophosphatase</fullName>
        <shortName evidence="11">PRA-PH</shortName>
        <ecNumber evidence="11">3.6.1.31</ecNumber>
    </recommendedName>
</protein>
<keyword evidence="9 11" id="KW-0067">ATP-binding</keyword>
<evidence type="ECO:0000256" key="9">
    <source>
        <dbReference type="ARBA" id="ARBA00022840"/>
    </source>
</evidence>
<dbReference type="EMBL" id="JBHUII010000001">
    <property type="protein sequence ID" value="MFD2204855.1"/>
    <property type="molecule type" value="Genomic_DNA"/>
</dbReference>
<evidence type="ECO:0000313" key="13">
    <source>
        <dbReference type="Proteomes" id="UP001597294"/>
    </source>
</evidence>
<keyword evidence="13" id="KW-1185">Reference proteome</keyword>
<keyword evidence="8 11" id="KW-0378">Hydrolase</keyword>
<comment type="pathway">
    <text evidence="3 11">Amino-acid biosynthesis; L-histidine biosynthesis; L-histidine from 5-phospho-alpha-D-ribose 1-diphosphate: step 2/9.</text>
</comment>
<dbReference type="CDD" id="cd11534">
    <property type="entry name" value="NTP-PPase_HisIE_like"/>
    <property type="match status" value="1"/>
</dbReference>
<dbReference type="NCBIfam" id="NF001613">
    <property type="entry name" value="PRK00400.1-5"/>
    <property type="match status" value="1"/>
</dbReference>
<dbReference type="PANTHER" id="PTHR42945">
    <property type="entry name" value="HISTIDINE BIOSYNTHESIS BIFUNCTIONAL PROTEIN"/>
    <property type="match status" value="1"/>
</dbReference>
<dbReference type="Pfam" id="PF01503">
    <property type="entry name" value="PRA-PH"/>
    <property type="match status" value="1"/>
</dbReference>
<organism evidence="12 13">
    <name type="scientific">Kiloniella antarctica</name>
    <dbReference type="NCBI Taxonomy" id="1550907"/>
    <lineage>
        <taxon>Bacteria</taxon>
        <taxon>Pseudomonadati</taxon>
        <taxon>Pseudomonadota</taxon>
        <taxon>Alphaproteobacteria</taxon>
        <taxon>Rhodospirillales</taxon>
        <taxon>Kiloniellaceae</taxon>
        <taxon>Kiloniella</taxon>
    </lineage>
</organism>
<evidence type="ECO:0000256" key="6">
    <source>
        <dbReference type="ARBA" id="ARBA00022605"/>
    </source>
</evidence>
<dbReference type="Gene3D" id="1.10.287.1080">
    <property type="entry name" value="MazG-like"/>
    <property type="match status" value="1"/>
</dbReference>
<evidence type="ECO:0000256" key="3">
    <source>
        <dbReference type="ARBA" id="ARBA00005204"/>
    </source>
</evidence>
<comment type="catalytic activity">
    <reaction evidence="1 11">
        <text>1-(5-phospho-beta-D-ribosyl)-ATP + H2O = 1-(5-phospho-beta-D-ribosyl)-5'-AMP + diphosphate + H(+)</text>
        <dbReference type="Rhea" id="RHEA:22828"/>
        <dbReference type="ChEBI" id="CHEBI:15377"/>
        <dbReference type="ChEBI" id="CHEBI:15378"/>
        <dbReference type="ChEBI" id="CHEBI:33019"/>
        <dbReference type="ChEBI" id="CHEBI:59457"/>
        <dbReference type="ChEBI" id="CHEBI:73183"/>
        <dbReference type="EC" id="3.6.1.31"/>
    </reaction>
</comment>
<keyword evidence="6 11" id="KW-0028">Amino-acid biosynthesis</keyword>
<dbReference type="NCBIfam" id="TIGR03188">
    <property type="entry name" value="histidine_hisI"/>
    <property type="match status" value="1"/>
</dbReference>
<evidence type="ECO:0000256" key="5">
    <source>
        <dbReference type="ARBA" id="ARBA00022490"/>
    </source>
</evidence>
<accession>A0ABW5BGP4</accession>
<evidence type="ECO:0000256" key="11">
    <source>
        <dbReference type="HAMAP-Rule" id="MF_01020"/>
    </source>
</evidence>
<dbReference type="NCBIfam" id="NF001611">
    <property type="entry name" value="PRK00400.1-3"/>
    <property type="match status" value="1"/>
</dbReference>
<gene>
    <name evidence="11" type="primary">hisE</name>
    <name evidence="12" type="ORF">ACFSKO_04510</name>
</gene>
<dbReference type="SUPFAM" id="SSF101386">
    <property type="entry name" value="all-alpha NTP pyrophosphatases"/>
    <property type="match status" value="1"/>
</dbReference>
<comment type="caution">
    <text evidence="12">The sequence shown here is derived from an EMBL/GenBank/DDBJ whole genome shotgun (WGS) entry which is preliminary data.</text>
</comment>